<gene>
    <name evidence="1" type="ORF">GMO_15320</name>
</gene>
<dbReference type="STRING" id="1088869.GMO_15320"/>
<accession>G6XJ66</accession>
<comment type="caution">
    <text evidence="1">The sequence shown here is derived from an EMBL/GenBank/DDBJ whole genome shotgun (WGS) entry which is preliminary data.</text>
</comment>
<dbReference type="AlphaFoldDB" id="G6XJ66"/>
<keyword evidence="2" id="KW-1185">Reference proteome</keyword>
<evidence type="ECO:0000313" key="2">
    <source>
        <dbReference type="Proteomes" id="UP000004949"/>
    </source>
</evidence>
<organism evidence="1 2">
    <name type="scientific">Gluconobacter morbifer G707</name>
    <dbReference type="NCBI Taxonomy" id="1088869"/>
    <lineage>
        <taxon>Bacteria</taxon>
        <taxon>Pseudomonadati</taxon>
        <taxon>Pseudomonadota</taxon>
        <taxon>Alphaproteobacteria</taxon>
        <taxon>Acetobacterales</taxon>
        <taxon>Acetobacteraceae</taxon>
        <taxon>Gluconobacter</taxon>
    </lineage>
</organism>
<dbReference type="Proteomes" id="UP000004949">
    <property type="component" value="Unassembled WGS sequence"/>
</dbReference>
<dbReference type="PATRIC" id="fig|1088869.3.peg.1529"/>
<evidence type="ECO:0000313" key="1">
    <source>
        <dbReference type="EMBL" id="EHH68182.1"/>
    </source>
</evidence>
<proteinExistence type="predicted"/>
<name>G6XJ66_9PROT</name>
<dbReference type="EMBL" id="AGQV01000004">
    <property type="protein sequence ID" value="EHH68182.1"/>
    <property type="molecule type" value="Genomic_DNA"/>
</dbReference>
<sequence>MSGRIMVLPSGGGLYIDSETRISTKIDTPLRFGTICTIWKA</sequence>
<reference evidence="1 2" key="1">
    <citation type="submission" date="2011-10" db="EMBL/GenBank/DDBJ databases">
        <title>Genome sequence of Gluconobacter morbifer G707, isolated from Drosophila gut.</title>
        <authorList>
            <person name="Lee W.-J."/>
            <person name="Kim E.-K."/>
        </authorList>
    </citation>
    <scope>NUCLEOTIDE SEQUENCE [LARGE SCALE GENOMIC DNA]</scope>
    <source>
        <strain evidence="1 2">G707</strain>
    </source>
</reference>
<protein>
    <submittedName>
        <fullName evidence="1">Uncharacterized protein</fullName>
    </submittedName>
</protein>